<dbReference type="Pfam" id="PF00753">
    <property type="entry name" value="Lactamase_B"/>
    <property type="match status" value="1"/>
</dbReference>
<dbReference type="Gene3D" id="3.60.15.10">
    <property type="entry name" value="Ribonuclease Z/Hydroxyacylglutathione hydrolase-like"/>
    <property type="match status" value="1"/>
</dbReference>
<dbReference type="GO" id="GO:0016787">
    <property type="term" value="F:hydrolase activity"/>
    <property type="evidence" value="ECO:0007669"/>
    <property type="project" value="UniProtKB-KW"/>
</dbReference>
<accession>A0A4R2BKF5</accession>
<dbReference type="CDD" id="cd07721">
    <property type="entry name" value="yflN-like_MBL-fold"/>
    <property type="match status" value="1"/>
</dbReference>
<dbReference type="SUPFAM" id="SSF56281">
    <property type="entry name" value="Metallo-hydrolase/oxidoreductase"/>
    <property type="match status" value="1"/>
</dbReference>
<reference evidence="2 3" key="1">
    <citation type="journal article" date="2015" name="Stand. Genomic Sci.">
        <title>Genomic Encyclopedia of Bacterial and Archaeal Type Strains, Phase III: the genomes of soil and plant-associated and newly described type strains.</title>
        <authorList>
            <person name="Whitman W.B."/>
            <person name="Woyke T."/>
            <person name="Klenk H.P."/>
            <person name="Zhou Y."/>
            <person name="Lilburn T.G."/>
            <person name="Beck B.J."/>
            <person name="De Vos P."/>
            <person name="Vandamme P."/>
            <person name="Eisen J.A."/>
            <person name="Garrity G."/>
            <person name="Hugenholtz P."/>
            <person name="Kyrpides N.C."/>
        </authorList>
    </citation>
    <scope>NUCLEOTIDE SEQUENCE [LARGE SCALE GENOMIC DNA]</scope>
    <source>
        <strain evidence="2 3">CV53</strain>
    </source>
</reference>
<evidence type="ECO:0000313" key="2">
    <source>
        <dbReference type="EMBL" id="TCN26494.1"/>
    </source>
</evidence>
<dbReference type="InterPro" id="IPR036866">
    <property type="entry name" value="RibonucZ/Hydroxyglut_hydro"/>
</dbReference>
<dbReference type="PANTHER" id="PTHR42951:SF15">
    <property type="entry name" value="METALLO-BETA-LACTAMASE SUPERFAMILY PROTEIN"/>
    <property type="match status" value="1"/>
</dbReference>
<evidence type="ECO:0000313" key="3">
    <source>
        <dbReference type="Proteomes" id="UP000295689"/>
    </source>
</evidence>
<dbReference type="SMART" id="SM00849">
    <property type="entry name" value="Lactamase_B"/>
    <property type="match status" value="1"/>
</dbReference>
<dbReference type="EMBL" id="SLVV01000003">
    <property type="protein sequence ID" value="TCN26494.1"/>
    <property type="molecule type" value="Genomic_DNA"/>
</dbReference>
<keyword evidence="3" id="KW-1185">Reference proteome</keyword>
<keyword evidence="2" id="KW-0378">Hydrolase</keyword>
<dbReference type="PANTHER" id="PTHR42951">
    <property type="entry name" value="METALLO-BETA-LACTAMASE DOMAIN-CONTAINING"/>
    <property type="match status" value="1"/>
</dbReference>
<dbReference type="Proteomes" id="UP000295689">
    <property type="component" value="Unassembled WGS sequence"/>
</dbReference>
<gene>
    <name evidence="2" type="ORF">EV146_10315</name>
</gene>
<protein>
    <submittedName>
        <fullName evidence="2">Glyoxylase-like metal-dependent hydrolase (Beta-lactamase superfamily II)</fullName>
    </submittedName>
</protein>
<comment type="caution">
    <text evidence="2">The sequence shown here is derived from an EMBL/GenBank/DDBJ whole genome shotgun (WGS) entry which is preliminary data.</text>
</comment>
<name>A0A4R2BKF5_9BACI</name>
<dbReference type="AlphaFoldDB" id="A0A4R2BKF5"/>
<proteinExistence type="predicted"/>
<feature type="domain" description="Metallo-beta-lactamase" evidence="1">
    <location>
        <begin position="41"/>
        <end position="245"/>
    </location>
</feature>
<evidence type="ECO:0000259" key="1">
    <source>
        <dbReference type="SMART" id="SM00849"/>
    </source>
</evidence>
<dbReference type="InterPro" id="IPR001279">
    <property type="entry name" value="Metallo-B-lactamas"/>
</dbReference>
<sequence length="251" mass="28503">MLKFHIVGTKQVKATKLKDRGFKMEILELPIEFKYKEQKNIIYPSLIISNNDLTLVDTGYANFLPIIESEIIKIGYKMINLKNIIITHYDNDHIGSLYAFKAKYPWIKIIASERESRYISGEEKSERLVQAEEMLAGLPSEEIEFGKWFIQELKSLKHISVDEKVEDGAKILDGKCTIIATPGHTSGHISLYIPSLNSVITGDAAVNENNRLVIANPHFCLNIEKAKESLSKILNLNVKTYYCYHGGKLTL</sequence>
<dbReference type="InterPro" id="IPR050855">
    <property type="entry name" value="NDM-1-like"/>
</dbReference>
<organism evidence="2 3">
    <name type="scientific">Mesobacillus foraminis</name>
    <dbReference type="NCBI Taxonomy" id="279826"/>
    <lineage>
        <taxon>Bacteria</taxon>
        <taxon>Bacillati</taxon>
        <taxon>Bacillota</taxon>
        <taxon>Bacilli</taxon>
        <taxon>Bacillales</taxon>
        <taxon>Bacillaceae</taxon>
        <taxon>Mesobacillus</taxon>
    </lineage>
</organism>